<feature type="chain" id="PRO_5008597913" description="Secreted protein" evidence="2">
    <location>
        <begin position="21"/>
        <end position="140"/>
    </location>
</feature>
<gene>
    <name evidence="3" type="ORF">K503DRAFT_389380</name>
</gene>
<feature type="compositionally biased region" description="Basic and acidic residues" evidence="1">
    <location>
        <begin position="131"/>
        <end position="140"/>
    </location>
</feature>
<reference evidence="3 4" key="1">
    <citation type="submission" date="2016-06" db="EMBL/GenBank/DDBJ databases">
        <title>Comparative genomics of the ectomycorrhizal sister species Rhizopogon vinicolor and Rhizopogon vesiculosus (Basidiomycota: Boletales) reveals a divergence of the mating type B locus.</title>
        <authorList>
            <consortium name="DOE Joint Genome Institute"/>
            <person name="Mujic A.B."/>
            <person name="Kuo A."/>
            <person name="Tritt A."/>
            <person name="Lipzen A."/>
            <person name="Chen C."/>
            <person name="Johnson J."/>
            <person name="Sharma A."/>
            <person name="Barry K."/>
            <person name="Grigoriev I.V."/>
            <person name="Spatafora J.W."/>
        </authorList>
    </citation>
    <scope>NUCLEOTIDE SEQUENCE [LARGE SCALE GENOMIC DNA]</scope>
    <source>
        <strain evidence="3 4">AM-OR11-026</strain>
    </source>
</reference>
<evidence type="ECO:0000256" key="2">
    <source>
        <dbReference type="SAM" id="SignalP"/>
    </source>
</evidence>
<dbReference type="EMBL" id="KV448161">
    <property type="protein sequence ID" value="OAX42247.1"/>
    <property type="molecule type" value="Genomic_DNA"/>
</dbReference>
<dbReference type="AlphaFoldDB" id="A0A1B7NBI9"/>
<evidence type="ECO:0000313" key="4">
    <source>
        <dbReference type="Proteomes" id="UP000092154"/>
    </source>
</evidence>
<organism evidence="3 4">
    <name type="scientific">Rhizopogon vinicolor AM-OR11-026</name>
    <dbReference type="NCBI Taxonomy" id="1314800"/>
    <lineage>
        <taxon>Eukaryota</taxon>
        <taxon>Fungi</taxon>
        <taxon>Dikarya</taxon>
        <taxon>Basidiomycota</taxon>
        <taxon>Agaricomycotina</taxon>
        <taxon>Agaricomycetes</taxon>
        <taxon>Agaricomycetidae</taxon>
        <taxon>Boletales</taxon>
        <taxon>Suillineae</taxon>
        <taxon>Rhizopogonaceae</taxon>
        <taxon>Rhizopogon</taxon>
    </lineage>
</organism>
<feature type="region of interest" description="Disordered" evidence="1">
    <location>
        <begin position="114"/>
        <end position="140"/>
    </location>
</feature>
<sequence length="140" mass="15516">MPTPFLTLAWQAALFSFCRVLLFSSSNKNFRWDETPTVLSTRQCIDFSHADQYKFITAGLASFPYIQVEGTRACSVPLAPQIKSPNHGISFHNSGFRDYCAFLVQSFDFSPGNQQASARGTLPPTYDEPSGDQKARSHGA</sequence>
<keyword evidence="4" id="KW-1185">Reference proteome</keyword>
<accession>A0A1B7NBI9</accession>
<evidence type="ECO:0000256" key="1">
    <source>
        <dbReference type="SAM" id="MobiDB-lite"/>
    </source>
</evidence>
<keyword evidence="2" id="KW-0732">Signal</keyword>
<proteinExistence type="predicted"/>
<evidence type="ECO:0000313" key="3">
    <source>
        <dbReference type="EMBL" id="OAX42247.1"/>
    </source>
</evidence>
<feature type="signal peptide" evidence="2">
    <location>
        <begin position="1"/>
        <end position="20"/>
    </location>
</feature>
<name>A0A1B7NBI9_9AGAM</name>
<dbReference type="Proteomes" id="UP000092154">
    <property type="component" value="Unassembled WGS sequence"/>
</dbReference>
<dbReference type="InParanoid" id="A0A1B7NBI9"/>
<evidence type="ECO:0008006" key="5">
    <source>
        <dbReference type="Google" id="ProtNLM"/>
    </source>
</evidence>
<protein>
    <recommendedName>
        <fullName evidence="5">Secreted protein</fullName>
    </recommendedName>
</protein>